<evidence type="ECO:0000259" key="6">
    <source>
        <dbReference type="PROSITE" id="PS50262"/>
    </source>
</evidence>
<feature type="transmembrane region" description="Helical" evidence="5">
    <location>
        <begin position="360"/>
        <end position="385"/>
    </location>
</feature>
<dbReference type="InterPro" id="IPR017452">
    <property type="entry name" value="GPCR_Rhodpsn_7TM"/>
</dbReference>
<dbReference type="PANTHER" id="PTHR22751:SF30">
    <property type="entry name" value="G-PROTEIN COUPLED RECEPTORS FAMILY 1 PROFILE DOMAIN-CONTAINING PROTEIN"/>
    <property type="match status" value="1"/>
</dbReference>
<dbReference type="GO" id="GO:0008528">
    <property type="term" value="F:G protein-coupled peptide receptor activity"/>
    <property type="evidence" value="ECO:0007669"/>
    <property type="project" value="InterPro"/>
</dbReference>
<dbReference type="EMBL" id="HE600965">
    <property type="protein sequence ID" value="CAP27813.1"/>
    <property type="molecule type" value="Genomic_DNA"/>
</dbReference>
<dbReference type="GO" id="GO:0016020">
    <property type="term" value="C:membrane"/>
    <property type="evidence" value="ECO:0007669"/>
    <property type="project" value="UniProtKB-SubCell"/>
</dbReference>
<evidence type="ECO:0000313" key="7">
    <source>
        <dbReference type="EMBL" id="CAP27813.1"/>
    </source>
</evidence>
<feature type="transmembrane region" description="Helical" evidence="5">
    <location>
        <begin position="101"/>
        <end position="122"/>
    </location>
</feature>
<dbReference type="GeneID" id="8573897"/>
<keyword evidence="3 5" id="KW-1133">Transmembrane helix</keyword>
<feature type="transmembrane region" description="Helical" evidence="5">
    <location>
        <begin position="213"/>
        <end position="231"/>
    </location>
</feature>
<dbReference type="Pfam" id="PF10324">
    <property type="entry name" value="7TM_GPCR_Srw"/>
    <property type="match status" value="1"/>
</dbReference>
<dbReference type="AlphaFoldDB" id="A8X5B4"/>
<evidence type="ECO:0000256" key="1">
    <source>
        <dbReference type="ARBA" id="ARBA00004370"/>
    </source>
</evidence>
<keyword evidence="8" id="KW-1185">Reference proteome</keyword>
<dbReference type="InterPro" id="IPR019427">
    <property type="entry name" value="7TM_GPCR_serpentine_rcpt_Srw"/>
</dbReference>
<evidence type="ECO:0000256" key="4">
    <source>
        <dbReference type="ARBA" id="ARBA00023136"/>
    </source>
</evidence>
<dbReference type="KEGG" id="cbr:CBG_07870"/>
<feature type="transmembrane region" description="Helical" evidence="5">
    <location>
        <begin position="243"/>
        <end position="264"/>
    </location>
</feature>
<keyword evidence="4 5" id="KW-0472">Membrane</keyword>
<evidence type="ECO:0000313" key="9">
    <source>
        <dbReference type="WormBase" id="CBG07870"/>
    </source>
</evidence>
<dbReference type="WormBase" id="CBG07870">
    <property type="protein sequence ID" value="CBP47654"/>
    <property type="gene ID" value="WBGene00029780"/>
</dbReference>
<feature type="transmembrane region" description="Helical" evidence="5">
    <location>
        <begin position="180"/>
        <end position="201"/>
    </location>
</feature>
<gene>
    <name evidence="7 9" type="ORF">CBG07870</name>
    <name evidence="7" type="ORF">CBG_07870</name>
</gene>
<protein>
    <submittedName>
        <fullName evidence="7">Protein CBG07870</fullName>
    </submittedName>
</protein>
<dbReference type="PROSITE" id="PS50262">
    <property type="entry name" value="G_PROTEIN_RECEP_F1_2"/>
    <property type="match status" value="1"/>
</dbReference>
<dbReference type="PANTHER" id="PTHR22751">
    <property type="entry name" value="G-PROTEIN COUPLED RECEPTOR-RELATED"/>
    <property type="match status" value="1"/>
</dbReference>
<evidence type="ECO:0000256" key="3">
    <source>
        <dbReference type="ARBA" id="ARBA00022989"/>
    </source>
</evidence>
<proteinExistence type="predicted"/>
<evidence type="ECO:0000313" key="8">
    <source>
        <dbReference type="Proteomes" id="UP000008549"/>
    </source>
</evidence>
<keyword evidence="2 5" id="KW-0812">Transmembrane</keyword>
<sequence length="447" mass="51451">MASIRTFVLKFPMRSRTATSVSFGWKNCLIAFLLSSIISFARFLGTDIAYVGNIEWECYEESNPNKTSFDLYIMVPSTLFEWNEFLYSKIYMVMNAVFSKIIPPIMFPILTIFLIVEIRKIAKSRNQMFSNSNQNKNSATTKFVIFNTITYVISSFPAGIFYLIYSFFPLWCLDVGCLDFLLVFDFLTSFITLTHFPICLAMSTQYRNDVRRCDVFFGIAMTSIITFVLEFPMSSATATSVSFGSKICLNIFFLSSIFSFTHLLRMQVVRVDYGECYGQFLNGTSVIVYTTLPSELTERNGYLFMKVQLAVDAIFSKIIPAVLFPIRTFLLIVELQKIEESRSKMFSNSNQNKSPTTPKFVFLNTVAYVISALPTGILYILHFYYQSDVLRQCYDYPDALTMMTSLMTFSNLFGNVYTVSEYGAQSERNQWEYNLIGSELCRQFRIL</sequence>
<comment type="subcellular location">
    <subcellularLocation>
        <location evidence="1">Membrane</location>
    </subcellularLocation>
</comment>
<reference evidence="7 8" key="2">
    <citation type="journal article" date="2011" name="PLoS Genet.">
        <title>Caenorhabditis briggsae recombinant inbred line genotypes reveal inter-strain incompatibility and the evolution of recombination.</title>
        <authorList>
            <person name="Ross J.A."/>
            <person name="Koboldt D.C."/>
            <person name="Staisch J.E."/>
            <person name="Chamberlin H.M."/>
            <person name="Gupta B.P."/>
            <person name="Miller R.D."/>
            <person name="Baird S.E."/>
            <person name="Haag E.S."/>
        </authorList>
    </citation>
    <scope>NUCLEOTIDE SEQUENCE [LARGE SCALE GENOMIC DNA]</scope>
    <source>
        <strain evidence="7 8">AF16</strain>
    </source>
</reference>
<evidence type="ECO:0000256" key="2">
    <source>
        <dbReference type="ARBA" id="ARBA00022692"/>
    </source>
</evidence>
<feature type="domain" description="G-protein coupled receptors family 1 profile" evidence="6">
    <location>
        <begin position="1"/>
        <end position="200"/>
    </location>
</feature>
<dbReference type="HOGENOM" id="CLU_612859_0_0_1"/>
<dbReference type="InParanoid" id="A8X5B4"/>
<dbReference type="CTD" id="8573897"/>
<reference evidence="7 8" key="1">
    <citation type="journal article" date="2003" name="PLoS Biol.">
        <title>The genome sequence of Caenorhabditis briggsae: a platform for comparative genomics.</title>
        <authorList>
            <person name="Stein L.D."/>
            <person name="Bao Z."/>
            <person name="Blasiar D."/>
            <person name="Blumenthal T."/>
            <person name="Brent M.R."/>
            <person name="Chen N."/>
            <person name="Chinwalla A."/>
            <person name="Clarke L."/>
            <person name="Clee C."/>
            <person name="Coghlan A."/>
            <person name="Coulson A."/>
            <person name="D'Eustachio P."/>
            <person name="Fitch D.H."/>
            <person name="Fulton L.A."/>
            <person name="Fulton R.E."/>
            <person name="Griffiths-Jones S."/>
            <person name="Harris T.W."/>
            <person name="Hillier L.W."/>
            <person name="Kamath R."/>
            <person name="Kuwabara P.E."/>
            <person name="Mardis E.R."/>
            <person name="Marra M.A."/>
            <person name="Miner T.L."/>
            <person name="Minx P."/>
            <person name="Mullikin J.C."/>
            <person name="Plumb R.W."/>
            <person name="Rogers J."/>
            <person name="Schein J.E."/>
            <person name="Sohrmann M."/>
            <person name="Spieth J."/>
            <person name="Stajich J.E."/>
            <person name="Wei C."/>
            <person name="Willey D."/>
            <person name="Wilson R.K."/>
            <person name="Durbin R."/>
            <person name="Waterston R.H."/>
        </authorList>
    </citation>
    <scope>NUCLEOTIDE SEQUENCE [LARGE SCALE GENOMIC DNA]</scope>
    <source>
        <strain evidence="7 8">AF16</strain>
    </source>
</reference>
<feature type="transmembrane region" description="Helical" evidence="5">
    <location>
        <begin position="143"/>
        <end position="168"/>
    </location>
</feature>
<accession>A8X5B4</accession>
<organism evidence="7 8">
    <name type="scientific">Caenorhabditis briggsae</name>
    <dbReference type="NCBI Taxonomy" id="6238"/>
    <lineage>
        <taxon>Eukaryota</taxon>
        <taxon>Metazoa</taxon>
        <taxon>Ecdysozoa</taxon>
        <taxon>Nematoda</taxon>
        <taxon>Chromadorea</taxon>
        <taxon>Rhabditida</taxon>
        <taxon>Rhabditina</taxon>
        <taxon>Rhabditomorpha</taxon>
        <taxon>Rhabditoidea</taxon>
        <taxon>Rhabditidae</taxon>
        <taxon>Peloderinae</taxon>
        <taxon>Caenorhabditis</taxon>
    </lineage>
</organism>
<dbReference type="RefSeq" id="XP_002631897.1">
    <property type="nucleotide sequence ID" value="XM_002631851.1"/>
</dbReference>
<dbReference type="Gene3D" id="1.20.1070.10">
    <property type="entry name" value="Rhodopsin 7-helix transmembrane proteins"/>
    <property type="match status" value="2"/>
</dbReference>
<dbReference type="Proteomes" id="UP000008549">
    <property type="component" value="Unassembled WGS sequence"/>
</dbReference>
<name>A8X5B4_CAEBR</name>
<dbReference type="SUPFAM" id="SSF81321">
    <property type="entry name" value="Family A G protein-coupled receptor-like"/>
    <property type="match status" value="2"/>
</dbReference>
<evidence type="ECO:0000256" key="5">
    <source>
        <dbReference type="SAM" id="Phobius"/>
    </source>
</evidence>